<evidence type="ECO:0000313" key="11">
    <source>
        <dbReference type="EMBL" id="OTG36225.1"/>
    </source>
</evidence>
<sequence>MTHHHNNLLSAAATAPPPPPRKEFRYRGVRKRPWGRYAAEIRDPWKKSRKWLGTFATAEEAALAYDAAAFRLRGAKAKMNFGVTTPFFPPVVEKKDNYGNFPASFYDHSGGTSVINLGCEKQLVGVAVVDDDDGMKAKTVKKPFMFDLNLPATLF</sequence>
<dbReference type="AlphaFoldDB" id="A0A251VKT1"/>
<reference evidence="11" key="2">
    <citation type="submission" date="2017-02" db="EMBL/GenBank/DDBJ databases">
        <title>Sunflower complete genome.</title>
        <authorList>
            <person name="Langlade N."/>
            <person name="Munos S."/>
        </authorList>
    </citation>
    <scope>NUCLEOTIDE SEQUENCE [LARGE SCALE GENOMIC DNA]</scope>
    <source>
        <tissue evidence="11">Leaves</tissue>
    </source>
</reference>
<dbReference type="PROSITE" id="PS51032">
    <property type="entry name" value="AP2_ERF"/>
    <property type="match status" value="1"/>
</dbReference>
<dbReference type="InterPro" id="IPR036955">
    <property type="entry name" value="AP2/ERF_dom_sf"/>
</dbReference>
<keyword evidence="12" id="KW-1185">Reference proteome</keyword>
<dbReference type="Pfam" id="PF00847">
    <property type="entry name" value="AP2"/>
    <property type="match status" value="1"/>
</dbReference>
<keyword evidence="6" id="KW-0804">Transcription</keyword>
<dbReference type="CDD" id="cd00018">
    <property type="entry name" value="AP2"/>
    <property type="match status" value="1"/>
</dbReference>
<feature type="domain" description="AP2/ERF" evidence="9">
    <location>
        <begin position="25"/>
        <end position="82"/>
    </location>
</feature>
<feature type="region of interest" description="Disordered" evidence="8">
    <location>
        <begin position="1"/>
        <end position="22"/>
    </location>
</feature>
<evidence type="ECO:0000256" key="6">
    <source>
        <dbReference type="ARBA" id="ARBA00023163"/>
    </source>
</evidence>
<keyword evidence="2" id="KW-0936">Ethylene signaling pathway</keyword>
<keyword evidence="7" id="KW-0539">Nucleus</keyword>
<organism evidence="11 12">
    <name type="scientific">Helianthus annuus</name>
    <name type="common">Common sunflower</name>
    <dbReference type="NCBI Taxonomy" id="4232"/>
    <lineage>
        <taxon>Eukaryota</taxon>
        <taxon>Viridiplantae</taxon>
        <taxon>Streptophyta</taxon>
        <taxon>Embryophyta</taxon>
        <taxon>Tracheophyta</taxon>
        <taxon>Spermatophyta</taxon>
        <taxon>Magnoliopsida</taxon>
        <taxon>eudicotyledons</taxon>
        <taxon>Gunneridae</taxon>
        <taxon>Pentapetalae</taxon>
        <taxon>asterids</taxon>
        <taxon>campanulids</taxon>
        <taxon>Asterales</taxon>
        <taxon>Asteraceae</taxon>
        <taxon>Asteroideae</taxon>
        <taxon>Heliantheae alliance</taxon>
        <taxon>Heliantheae</taxon>
        <taxon>Helianthus</taxon>
    </lineage>
</organism>
<accession>A0A251VKT1</accession>
<gene>
    <name evidence="11" type="ORF">HannXRQ_Chr01g0005291</name>
    <name evidence="10" type="ORF">HanXRQr2_Chr01g0004131</name>
</gene>
<dbReference type="EMBL" id="CM007890">
    <property type="protein sequence ID" value="OTG36225.1"/>
    <property type="molecule type" value="Genomic_DNA"/>
</dbReference>
<keyword evidence="5 11" id="KW-0238">DNA-binding</keyword>
<name>A0A251VKT1_HELAN</name>
<evidence type="ECO:0000256" key="4">
    <source>
        <dbReference type="ARBA" id="ARBA00023015"/>
    </source>
</evidence>
<reference evidence="10" key="3">
    <citation type="submission" date="2020-06" db="EMBL/GenBank/DDBJ databases">
        <title>Helianthus annuus Genome sequencing and assembly Release 2.</title>
        <authorList>
            <person name="Gouzy J."/>
            <person name="Langlade N."/>
            <person name="Munos S."/>
        </authorList>
    </citation>
    <scope>NUCLEOTIDE SEQUENCE</scope>
    <source>
        <tissue evidence="10">Leaves</tissue>
    </source>
</reference>
<dbReference type="EMBL" id="MNCJ02000316">
    <property type="protein sequence ID" value="KAF5820610.1"/>
    <property type="molecule type" value="Genomic_DNA"/>
</dbReference>
<evidence type="ECO:0000313" key="12">
    <source>
        <dbReference type="Proteomes" id="UP000215914"/>
    </source>
</evidence>
<dbReference type="GO" id="GO:0005634">
    <property type="term" value="C:nucleus"/>
    <property type="evidence" value="ECO:0007669"/>
    <property type="project" value="UniProtKB-SubCell"/>
</dbReference>
<evidence type="ECO:0000256" key="1">
    <source>
        <dbReference type="ARBA" id="ARBA00004123"/>
    </source>
</evidence>
<dbReference type="Gene3D" id="3.30.730.10">
    <property type="entry name" value="AP2/ERF domain"/>
    <property type="match status" value="1"/>
</dbReference>
<keyword evidence="4" id="KW-0805">Transcription regulation</keyword>
<evidence type="ECO:0000256" key="8">
    <source>
        <dbReference type="SAM" id="MobiDB-lite"/>
    </source>
</evidence>
<dbReference type="InterPro" id="IPR016177">
    <property type="entry name" value="DNA-bd_dom_sf"/>
</dbReference>
<dbReference type="OrthoDB" id="1931494at2759"/>
<protein>
    <submittedName>
        <fullName evidence="11">Putative DNA-binding domain-containing protein</fullName>
    </submittedName>
    <submittedName>
        <fullName evidence="10">Transcription factor AP2-EREBP family</fullName>
    </submittedName>
</protein>
<comment type="subcellular location">
    <subcellularLocation>
        <location evidence="1">Nucleus</location>
    </subcellularLocation>
</comment>
<evidence type="ECO:0000256" key="3">
    <source>
        <dbReference type="ARBA" id="ARBA00022821"/>
    </source>
</evidence>
<evidence type="ECO:0000259" key="9">
    <source>
        <dbReference type="PROSITE" id="PS51032"/>
    </source>
</evidence>
<dbReference type="InParanoid" id="A0A251VKT1"/>
<evidence type="ECO:0000256" key="5">
    <source>
        <dbReference type="ARBA" id="ARBA00023125"/>
    </source>
</evidence>
<evidence type="ECO:0000256" key="2">
    <source>
        <dbReference type="ARBA" id="ARBA00022745"/>
    </source>
</evidence>
<dbReference type="GO" id="GO:0009873">
    <property type="term" value="P:ethylene-activated signaling pathway"/>
    <property type="evidence" value="ECO:0007669"/>
    <property type="project" value="UniProtKB-KW"/>
</dbReference>
<dbReference type="PANTHER" id="PTHR31677:SF157">
    <property type="entry name" value="AP2_ERF DOMAIN-CONTAINING PROTEIN"/>
    <property type="match status" value="1"/>
</dbReference>
<dbReference type="Proteomes" id="UP000215914">
    <property type="component" value="Chromosome 1"/>
</dbReference>
<dbReference type="SUPFAM" id="SSF54171">
    <property type="entry name" value="DNA-binding domain"/>
    <property type="match status" value="1"/>
</dbReference>
<evidence type="ECO:0000256" key="7">
    <source>
        <dbReference type="ARBA" id="ARBA00023242"/>
    </source>
</evidence>
<dbReference type="GO" id="GO:0006952">
    <property type="term" value="P:defense response"/>
    <property type="evidence" value="ECO:0007669"/>
    <property type="project" value="UniProtKB-KW"/>
</dbReference>
<dbReference type="GO" id="GO:0003700">
    <property type="term" value="F:DNA-binding transcription factor activity"/>
    <property type="evidence" value="ECO:0007669"/>
    <property type="project" value="InterPro"/>
</dbReference>
<evidence type="ECO:0000313" key="10">
    <source>
        <dbReference type="EMBL" id="KAF5820610.1"/>
    </source>
</evidence>
<proteinExistence type="predicted"/>
<dbReference type="Gramene" id="mRNA:HanXRQr2_Chr01g0004131">
    <property type="protein sequence ID" value="CDS:HanXRQr2_Chr01g0004131.1"/>
    <property type="gene ID" value="HanXRQr2_Chr01g0004131"/>
</dbReference>
<dbReference type="FunFam" id="3.30.730.10:FF:000001">
    <property type="entry name" value="Ethylene-responsive transcription factor 2"/>
    <property type="match status" value="1"/>
</dbReference>
<dbReference type="PANTHER" id="PTHR31677">
    <property type="entry name" value="AP2 DOMAIN CLASS TRANSCRIPTION FACTOR"/>
    <property type="match status" value="1"/>
</dbReference>
<dbReference type="GO" id="GO:0003677">
    <property type="term" value="F:DNA binding"/>
    <property type="evidence" value="ECO:0007669"/>
    <property type="project" value="UniProtKB-KW"/>
</dbReference>
<dbReference type="SMART" id="SM00380">
    <property type="entry name" value="AP2"/>
    <property type="match status" value="1"/>
</dbReference>
<dbReference type="PRINTS" id="PR00367">
    <property type="entry name" value="ETHRSPELEMNT"/>
</dbReference>
<reference evidence="10 12" key="1">
    <citation type="journal article" date="2017" name="Nature">
        <title>The sunflower genome provides insights into oil metabolism, flowering and Asterid evolution.</title>
        <authorList>
            <person name="Badouin H."/>
            <person name="Gouzy J."/>
            <person name="Grassa C.J."/>
            <person name="Murat F."/>
            <person name="Staton S.E."/>
            <person name="Cottret L."/>
            <person name="Lelandais-Briere C."/>
            <person name="Owens G.L."/>
            <person name="Carrere S."/>
            <person name="Mayjonade B."/>
            <person name="Legrand L."/>
            <person name="Gill N."/>
            <person name="Kane N.C."/>
            <person name="Bowers J.E."/>
            <person name="Hubner S."/>
            <person name="Bellec A."/>
            <person name="Berard A."/>
            <person name="Berges H."/>
            <person name="Blanchet N."/>
            <person name="Boniface M.C."/>
            <person name="Brunel D."/>
            <person name="Catrice O."/>
            <person name="Chaidir N."/>
            <person name="Claudel C."/>
            <person name="Donnadieu C."/>
            <person name="Faraut T."/>
            <person name="Fievet G."/>
            <person name="Helmstetter N."/>
            <person name="King M."/>
            <person name="Knapp S.J."/>
            <person name="Lai Z."/>
            <person name="Le Paslier M.C."/>
            <person name="Lippi Y."/>
            <person name="Lorenzon L."/>
            <person name="Mandel J.R."/>
            <person name="Marage G."/>
            <person name="Marchand G."/>
            <person name="Marquand E."/>
            <person name="Bret-Mestries E."/>
            <person name="Morien E."/>
            <person name="Nambeesan S."/>
            <person name="Nguyen T."/>
            <person name="Pegot-Espagnet P."/>
            <person name="Pouilly N."/>
            <person name="Raftis F."/>
            <person name="Sallet E."/>
            <person name="Schiex T."/>
            <person name="Thomas J."/>
            <person name="Vandecasteele C."/>
            <person name="Vares D."/>
            <person name="Vear F."/>
            <person name="Vautrin S."/>
            <person name="Crespi M."/>
            <person name="Mangin B."/>
            <person name="Burke J.M."/>
            <person name="Salse J."/>
            <person name="Munos S."/>
            <person name="Vincourt P."/>
            <person name="Rieseberg L.H."/>
            <person name="Langlade N.B."/>
        </authorList>
    </citation>
    <scope>NUCLEOTIDE SEQUENCE [LARGE SCALE GENOMIC DNA]</scope>
    <source>
        <strain evidence="12">cv. SF193</strain>
        <tissue evidence="10">Leaves</tissue>
    </source>
</reference>
<keyword evidence="3" id="KW-0611">Plant defense</keyword>
<dbReference type="InterPro" id="IPR001471">
    <property type="entry name" value="AP2/ERF_dom"/>
</dbReference>